<protein>
    <submittedName>
        <fullName evidence="5">Restriction endonuclease subunit S</fullName>
        <ecNumber evidence="5">3.1.21.-</ecNumber>
    </submittedName>
</protein>
<name>A0ABW4D4K4_9LACO</name>
<sequence length="167" mass="19009">MPYVWEQRKLGEIVTRITAGQNKSDFPQVEYENVIPEYGQLKGICNATTKKGVAFTAGDIVYGKLRPYLKKWFLAKFSGTAVGDFWVLRPREKISTSFVYALIQSKEFQLVANITSGTKMPRADWTNVSEHKYIVPVHIEEQKSIGSLCSIVDNLIVANERNRFGWT</sequence>
<evidence type="ECO:0000256" key="2">
    <source>
        <dbReference type="ARBA" id="ARBA00022747"/>
    </source>
</evidence>
<keyword evidence="2" id="KW-0680">Restriction system</keyword>
<dbReference type="InterPro" id="IPR044946">
    <property type="entry name" value="Restrct_endonuc_typeI_TRD_sf"/>
</dbReference>
<evidence type="ECO:0000313" key="5">
    <source>
        <dbReference type="EMBL" id="MFD1455490.1"/>
    </source>
</evidence>
<reference evidence="6" key="1">
    <citation type="journal article" date="2019" name="Int. J. Syst. Evol. Microbiol.">
        <title>The Global Catalogue of Microorganisms (GCM) 10K type strain sequencing project: providing services to taxonomists for standard genome sequencing and annotation.</title>
        <authorList>
            <consortium name="The Broad Institute Genomics Platform"/>
            <consortium name="The Broad Institute Genome Sequencing Center for Infectious Disease"/>
            <person name="Wu L."/>
            <person name="Ma J."/>
        </authorList>
    </citation>
    <scope>NUCLEOTIDE SEQUENCE [LARGE SCALE GENOMIC DNA]</scope>
    <source>
        <strain evidence="6">CCM 8979</strain>
    </source>
</reference>
<dbReference type="EMBL" id="JBHTOD010000005">
    <property type="protein sequence ID" value="MFD1455490.1"/>
    <property type="molecule type" value="Genomic_DNA"/>
</dbReference>
<comment type="caution">
    <text evidence="5">The sequence shown here is derived from an EMBL/GenBank/DDBJ whole genome shotgun (WGS) entry which is preliminary data.</text>
</comment>
<evidence type="ECO:0000259" key="4">
    <source>
        <dbReference type="Pfam" id="PF01420"/>
    </source>
</evidence>
<accession>A0ABW4D4K4</accession>
<dbReference type="EC" id="3.1.21.-" evidence="5"/>
<proteinExistence type="inferred from homology"/>
<dbReference type="Pfam" id="PF01420">
    <property type="entry name" value="Methylase_S"/>
    <property type="match status" value="1"/>
</dbReference>
<evidence type="ECO:0000256" key="3">
    <source>
        <dbReference type="ARBA" id="ARBA00023125"/>
    </source>
</evidence>
<dbReference type="GO" id="GO:0016787">
    <property type="term" value="F:hydrolase activity"/>
    <property type="evidence" value="ECO:0007669"/>
    <property type="project" value="UniProtKB-KW"/>
</dbReference>
<keyword evidence="3" id="KW-0238">DNA-binding</keyword>
<dbReference type="SUPFAM" id="SSF116734">
    <property type="entry name" value="DNA methylase specificity domain"/>
    <property type="match status" value="1"/>
</dbReference>
<evidence type="ECO:0000256" key="1">
    <source>
        <dbReference type="ARBA" id="ARBA00010923"/>
    </source>
</evidence>
<dbReference type="Gene3D" id="3.90.220.20">
    <property type="entry name" value="DNA methylase specificity domains"/>
    <property type="match status" value="1"/>
</dbReference>
<keyword evidence="5" id="KW-0540">Nuclease</keyword>
<feature type="domain" description="Type I restriction modification DNA specificity" evidence="4">
    <location>
        <begin position="5"/>
        <end position="159"/>
    </location>
</feature>
<organism evidence="5 6">
    <name type="scientific">Levilactobacillus lanxiensis</name>
    <dbReference type="NCBI Taxonomy" id="2799568"/>
    <lineage>
        <taxon>Bacteria</taxon>
        <taxon>Bacillati</taxon>
        <taxon>Bacillota</taxon>
        <taxon>Bacilli</taxon>
        <taxon>Lactobacillales</taxon>
        <taxon>Lactobacillaceae</taxon>
        <taxon>Levilactobacillus</taxon>
    </lineage>
</organism>
<dbReference type="InterPro" id="IPR000055">
    <property type="entry name" value="Restrct_endonuc_typeI_TRD"/>
</dbReference>
<keyword evidence="5" id="KW-0378">Hydrolase</keyword>
<gene>
    <name evidence="5" type="ORF">ACFQ44_07290</name>
</gene>
<dbReference type="RefSeq" id="WP_203645079.1">
    <property type="nucleotide sequence ID" value="NZ_BOLN01000005.1"/>
</dbReference>
<dbReference type="Proteomes" id="UP001597189">
    <property type="component" value="Unassembled WGS sequence"/>
</dbReference>
<keyword evidence="6" id="KW-1185">Reference proteome</keyword>
<comment type="similarity">
    <text evidence="1">Belongs to the type-I restriction system S methylase family.</text>
</comment>
<dbReference type="GO" id="GO:0004519">
    <property type="term" value="F:endonuclease activity"/>
    <property type="evidence" value="ECO:0007669"/>
    <property type="project" value="UniProtKB-KW"/>
</dbReference>
<evidence type="ECO:0000313" key="6">
    <source>
        <dbReference type="Proteomes" id="UP001597189"/>
    </source>
</evidence>
<keyword evidence="5" id="KW-0255">Endonuclease</keyword>